<dbReference type="Pfam" id="PF18895">
    <property type="entry name" value="T4SS_pilin"/>
    <property type="match status" value="1"/>
</dbReference>
<evidence type="ECO:0000313" key="3">
    <source>
        <dbReference type="Proteomes" id="UP000034934"/>
    </source>
</evidence>
<evidence type="ECO:0000313" key="2">
    <source>
        <dbReference type="EMBL" id="KKP29720.1"/>
    </source>
</evidence>
<name>A0A0G0ASM9_9BACT</name>
<organism evidence="2 3">
    <name type="scientific">Candidatus Nomurabacteria bacterium GW2011_GWF1_31_48</name>
    <dbReference type="NCBI Taxonomy" id="1618767"/>
    <lineage>
        <taxon>Bacteria</taxon>
        <taxon>Candidatus Nomuraibacteriota</taxon>
    </lineage>
</organism>
<protein>
    <recommendedName>
        <fullName evidence="4">Integral membrane protein</fullName>
    </recommendedName>
</protein>
<dbReference type="Proteomes" id="UP000034934">
    <property type="component" value="Unassembled WGS sequence"/>
</dbReference>
<evidence type="ECO:0000256" key="1">
    <source>
        <dbReference type="SAM" id="Phobius"/>
    </source>
</evidence>
<dbReference type="EMBL" id="LBOG01000009">
    <property type="protein sequence ID" value="KKP29720.1"/>
    <property type="molecule type" value="Genomic_DNA"/>
</dbReference>
<accession>A0A0G0ASM9</accession>
<evidence type="ECO:0008006" key="4">
    <source>
        <dbReference type="Google" id="ProtNLM"/>
    </source>
</evidence>
<keyword evidence="1" id="KW-0472">Membrane</keyword>
<keyword evidence="1" id="KW-1133">Transmembrane helix</keyword>
<keyword evidence="1" id="KW-0812">Transmembrane</keyword>
<gene>
    <name evidence="2" type="ORF">UR19_C0009G0007</name>
</gene>
<comment type="caution">
    <text evidence="2">The sequence shown here is derived from an EMBL/GenBank/DDBJ whole genome shotgun (WGS) entry which is preliminary data.</text>
</comment>
<proteinExistence type="predicted"/>
<feature type="transmembrane region" description="Helical" evidence="1">
    <location>
        <begin position="41"/>
        <end position="69"/>
    </location>
</feature>
<dbReference type="InterPro" id="IPR043993">
    <property type="entry name" value="T4SS_pilin"/>
</dbReference>
<feature type="transmembrane region" description="Helical" evidence="1">
    <location>
        <begin position="90"/>
        <end position="114"/>
    </location>
</feature>
<dbReference type="AlphaFoldDB" id="A0A0G0ASM9"/>
<reference evidence="2 3" key="1">
    <citation type="journal article" date="2015" name="Nature">
        <title>rRNA introns, odd ribosomes, and small enigmatic genomes across a large radiation of phyla.</title>
        <authorList>
            <person name="Brown C.T."/>
            <person name="Hug L.A."/>
            <person name="Thomas B.C."/>
            <person name="Sharon I."/>
            <person name="Castelle C.J."/>
            <person name="Singh A."/>
            <person name="Wilkins M.J."/>
            <person name="Williams K.H."/>
            <person name="Banfield J.F."/>
        </authorList>
    </citation>
    <scope>NUCLEOTIDE SEQUENCE [LARGE SCALE GENOMIC DNA]</scope>
</reference>
<sequence>MINLIKPAYAAPIDLGGEIKGVGPFQNLLAEGGVETQTGAFISALVATITVVGGLAFLVYFFLGALKWITSGGDKTKVADAQASMSQGAIGLIALVAAYFIIGIVGGVLGLDILNPVSVLFP</sequence>